<feature type="transmembrane region" description="Helical" evidence="10">
    <location>
        <begin position="580"/>
        <end position="598"/>
    </location>
</feature>
<dbReference type="GO" id="GO:0047493">
    <property type="term" value="F:ceramide cholinephosphotransferase activity"/>
    <property type="evidence" value="ECO:0007669"/>
    <property type="project" value="TreeGrafter"/>
</dbReference>
<evidence type="ECO:0000256" key="5">
    <source>
        <dbReference type="ARBA" id="ARBA00022919"/>
    </source>
</evidence>
<dbReference type="GO" id="GO:0005886">
    <property type="term" value="C:plasma membrane"/>
    <property type="evidence" value="ECO:0007669"/>
    <property type="project" value="TreeGrafter"/>
</dbReference>
<dbReference type="GO" id="GO:0033188">
    <property type="term" value="F:sphingomyelin synthase activity"/>
    <property type="evidence" value="ECO:0007669"/>
    <property type="project" value="TreeGrafter"/>
</dbReference>
<dbReference type="InterPro" id="IPR045221">
    <property type="entry name" value="Sphingomyelin_synth-like"/>
</dbReference>
<evidence type="ECO:0000256" key="3">
    <source>
        <dbReference type="ARBA" id="ARBA00022679"/>
    </source>
</evidence>
<dbReference type="SUPFAM" id="SSF47769">
    <property type="entry name" value="SAM/Pointed domain"/>
    <property type="match status" value="1"/>
</dbReference>
<evidence type="ECO:0000256" key="6">
    <source>
        <dbReference type="ARBA" id="ARBA00022989"/>
    </source>
</evidence>
<dbReference type="PANTHER" id="PTHR21290">
    <property type="entry name" value="SPHINGOMYELIN SYNTHETASE"/>
    <property type="match status" value="1"/>
</dbReference>
<keyword evidence="4 10" id="KW-0812">Transmembrane</keyword>
<feature type="compositionally biased region" description="Low complexity" evidence="9">
    <location>
        <begin position="346"/>
        <end position="366"/>
    </location>
</feature>
<dbReference type="InterPro" id="IPR003118">
    <property type="entry name" value="Pointed_dom"/>
</dbReference>
<evidence type="ECO:0000259" key="11">
    <source>
        <dbReference type="Pfam" id="PF02198"/>
    </source>
</evidence>
<sequence length="682" mass="78895">MKEDDVKQALLAIERLIDVKKLWYRIRIVHVKYMANKNLFFNKSKGYRHHLLWLLYIIVYRMYKNIHHCLIYSLITFHIFMLDQHLDCTPNIALLKKFYLTRNKKSSNIMLISTPSGNSHQLTNNIISSNALHTSLPSSYSTPSNPCTWSIKQVEEWLIEHDLNDCVDLICYQHRMNGQRLMNLNEEDVLQLKGTNKNNELWLQIKKLQQFYSSNYHLWTQRQSIQQQSLPMTASPYLASPSLQTSIPLRPIQPLTQIRPPPPPLPFSSPSIPLTQSQTSLTPSSSSHTTIPINQNQPQEQQKNPSASLPTNQTQTVAPTTMILERAPSTVTRTTNHQQYQRRSSRSLSTSSGSINLLPLPSTTTTTAQRTTNTLLNLHYTPSDQIEDQPITSCCFACSIRSDRKKTLTAFLLALCTLYFCSFMITIVDERLPDPRNFPPLPDLILDNVKQIPWAFSVTEKIIVIEMVTLITIIVFHRHRLIILRRLLAIAAALYFLRSLTLVFTSLPVATEITDCRPERFSSFGARLKKATLIFIGQGMSSFGVKTCGDYLYSGHTCTLILATHFINEYSPRSYRLLHFLSWIMALTGMFFILAGHQHYSIDILVAWVLSSRLFIYYHTLANNRTYFQRDKNRMRIWFPFFSYFEENVKQALPNEYCLPYIINEARTTLKSWFDKVRYPTD</sequence>
<keyword evidence="8 10" id="KW-0472">Membrane</keyword>
<keyword evidence="15" id="KW-1185">Reference proteome</keyword>
<evidence type="ECO:0000256" key="7">
    <source>
        <dbReference type="ARBA" id="ARBA00023098"/>
    </source>
</evidence>
<keyword evidence="6 10" id="KW-1133">Transmembrane helix</keyword>
<comment type="subcellular location">
    <subcellularLocation>
        <location evidence="1">Membrane</location>
        <topology evidence="1">Multi-pass membrane protein</topology>
    </subcellularLocation>
</comment>
<evidence type="ECO:0000256" key="4">
    <source>
        <dbReference type="ARBA" id="ARBA00022692"/>
    </source>
</evidence>
<evidence type="ECO:0000313" key="14">
    <source>
        <dbReference type="EMBL" id="CAF1493540.1"/>
    </source>
</evidence>
<proteinExistence type="inferred from homology"/>
<dbReference type="AlphaFoldDB" id="A0A815SQV3"/>
<accession>A0A815SQV3</accession>
<evidence type="ECO:0000256" key="1">
    <source>
        <dbReference type="ARBA" id="ARBA00004141"/>
    </source>
</evidence>
<feature type="transmembrane region" description="Helical" evidence="10">
    <location>
        <begin position="454"/>
        <end position="476"/>
    </location>
</feature>
<organism evidence="14 15">
    <name type="scientific">Rotaria sordida</name>
    <dbReference type="NCBI Taxonomy" id="392033"/>
    <lineage>
        <taxon>Eukaryota</taxon>
        <taxon>Metazoa</taxon>
        <taxon>Spiralia</taxon>
        <taxon>Gnathifera</taxon>
        <taxon>Rotifera</taxon>
        <taxon>Eurotatoria</taxon>
        <taxon>Bdelloidea</taxon>
        <taxon>Philodinida</taxon>
        <taxon>Philodinidae</taxon>
        <taxon>Rotaria</taxon>
    </lineage>
</organism>
<dbReference type="Proteomes" id="UP000663854">
    <property type="component" value="Unassembled WGS sequence"/>
</dbReference>
<evidence type="ECO:0000313" key="13">
    <source>
        <dbReference type="EMBL" id="CAF1215477.1"/>
    </source>
</evidence>
<dbReference type="EMBL" id="CAJNOH010001420">
    <property type="protein sequence ID" value="CAF1215477.1"/>
    <property type="molecule type" value="Genomic_DNA"/>
</dbReference>
<dbReference type="InterPro" id="IPR025749">
    <property type="entry name" value="Sphingomyelin_synth-like_dom"/>
</dbReference>
<dbReference type="GO" id="GO:0046513">
    <property type="term" value="P:ceramide biosynthetic process"/>
    <property type="evidence" value="ECO:0007669"/>
    <property type="project" value="TreeGrafter"/>
</dbReference>
<dbReference type="InterPro" id="IPR013761">
    <property type="entry name" value="SAM/pointed_sf"/>
</dbReference>
<dbReference type="GO" id="GO:0000139">
    <property type="term" value="C:Golgi membrane"/>
    <property type="evidence" value="ECO:0007669"/>
    <property type="project" value="TreeGrafter"/>
</dbReference>
<dbReference type="Gene3D" id="1.10.150.50">
    <property type="entry name" value="Transcription Factor, Ets-1"/>
    <property type="match status" value="1"/>
</dbReference>
<keyword evidence="7" id="KW-0443">Lipid metabolism</keyword>
<dbReference type="Proteomes" id="UP000663870">
    <property type="component" value="Unassembled WGS sequence"/>
</dbReference>
<feature type="region of interest" description="Disordered" evidence="9">
    <location>
        <begin position="253"/>
        <end position="366"/>
    </location>
</feature>
<comment type="similarity">
    <text evidence="2">Belongs to the sphingomyelin synthase family.</text>
</comment>
<protein>
    <recommendedName>
        <fullName evidence="16">Sphingomyelin synthase-like domain-containing protein</fullName>
    </recommendedName>
</protein>
<feature type="compositionally biased region" description="Polar residues" evidence="9">
    <location>
        <begin position="329"/>
        <end position="341"/>
    </location>
</feature>
<feature type="domain" description="PNT" evidence="11">
    <location>
        <begin position="139"/>
        <end position="209"/>
    </location>
</feature>
<evidence type="ECO:0000259" key="12">
    <source>
        <dbReference type="Pfam" id="PF14360"/>
    </source>
</evidence>
<evidence type="ECO:0000256" key="2">
    <source>
        <dbReference type="ARBA" id="ARBA00005441"/>
    </source>
</evidence>
<feature type="transmembrane region" description="Helical" evidence="10">
    <location>
        <begin position="408"/>
        <end position="428"/>
    </location>
</feature>
<keyword evidence="3" id="KW-0808">Transferase</keyword>
<name>A0A815SQV3_9BILA</name>
<feature type="domain" description="Sphingomyelin synthase-like" evidence="12">
    <location>
        <begin position="547"/>
        <end position="620"/>
    </location>
</feature>
<dbReference type="GO" id="GO:0005789">
    <property type="term" value="C:endoplasmic reticulum membrane"/>
    <property type="evidence" value="ECO:0007669"/>
    <property type="project" value="TreeGrafter"/>
</dbReference>
<dbReference type="Pfam" id="PF02198">
    <property type="entry name" value="SAM_PNT"/>
    <property type="match status" value="1"/>
</dbReference>
<comment type="caution">
    <text evidence="14">The sequence shown here is derived from an EMBL/GenBank/DDBJ whole genome shotgun (WGS) entry which is preliminary data.</text>
</comment>
<feature type="transmembrane region" description="Helical" evidence="10">
    <location>
        <begin position="604"/>
        <end position="622"/>
    </location>
</feature>
<evidence type="ECO:0000256" key="10">
    <source>
        <dbReference type="SAM" id="Phobius"/>
    </source>
</evidence>
<keyword evidence="5" id="KW-0746">Sphingolipid metabolism</keyword>
<evidence type="ECO:0000256" key="8">
    <source>
        <dbReference type="ARBA" id="ARBA00023136"/>
    </source>
</evidence>
<evidence type="ECO:0000256" key="9">
    <source>
        <dbReference type="SAM" id="MobiDB-lite"/>
    </source>
</evidence>
<evidence type="ECO:0000313" key="15">
    <source>
        <dbReference type="Proteomes" id="UP000663870"/>
    </source>
</evidence>
<feature type="compositionally biased region" description="Low complexity" evidence="9">
    <location>
        <begin position="268"/>
        <end position="305"/>
    </location>
</feature>
<reference evidence="14" key="1">
    <citation type="submission" date="2021-02" db="EMBL/GenBank/DDBJ databases">
        <authorList>
            <person name="Nowell W R."/>
        </authorList>
    </citation>
    <scope>NUCLEOTIDE SEQUENCE</scope>
</reference>
<dbReference type="EMBL" id="CAJNOL010002371">
    <property type="protein sequence ID" value="CAF1493540.1"/>
    <property type="molecule type" value="Genomic_DNA"/>
</dbReference>
<gene>
    <name evidence="14" type="ORF">JXQ802_LOCUS40002</name>
    <name evidence="13" type="ORF">PYM288_LOCUS25600</name>
</gene>
<dbReference type="Pfam" id="PF14360">
    <property type="entry name" value="PAP2_C"/>
    <property type="match status" value="1"/>
</dbReference>
<dbReference type="GO" id="GO:0043565">
    <property type="term" value="F:sequence-specific DNA binding"/>
    <property type="evidence" value="ECO:0007669"/>
    <property type="project" value="InterPro"/>
</dbReference>
<dbReference type="PANTHER" id="PTHR21290:SF25">
    <property type="entry name" value="SPHINGOMYELIN SYNTHASE-RELATED PROTEIN 1"/>
    <property type="match status" value="1"/>
</dbReference>
<feature type="compositionally biased region" description="Polar residues" evidence="9">
    <location>
        <begin position="306"/>
        <end position="319"/>
    </location>
</feature>
<evidence type="ECO:0008006" key="16">
    <source>
        <dbReference type="Google" id="ProtNLM"/>
    </source>
</evidence>